<keyword evidence="1" id="KW-0812">Transmembrane</keyword>
<comment type="caution">
    <text evidence="3">The sequence shown here is derived from an EMBL/GenBank/DDBJ whole genome shotgun (WGS) entry which is preliminary data.</text>
</comment>
<dbReference type="PANTHER" id="PTHR14969:SF13">
    <property type="entry name" value="AT30094P"/>
    <property type="match status" value="1"/>
</dbReference>
<feature type="transmembrane region" description="Helical" evidence="1">
    <location>
        <begin position="257"/>
        <end position="277"/>
    </location>
</feature>
<dbReference type="Proteomes" id="UP000195012">
    <property type="component" value="Unassembled WGS sequence"/>
</dbReference>
<dbReference type="InterPro" id="IPR000326">
    <property type="entry name" value="PAP2/HPO"/>
</dbReference>
<protein>
    <submittedName>
        <fullName evidence="3">Putative PAP2-like protein</fullName>
    </submittedName>
</protein>
<dbReference type="OrthoDB" id="302705at2759"/>
<feature type="transmembrane region" description="Helical" evidence="1">
    <location>
        <begin position="162"/>
        <end position="186"/>
    </location>
</feature>
<feature type="transmembrane region" description="Helical" evidence="1">
    <location>
        <begin position="231"/>
        <end position="250"/>
    </location>
</feature>
<dbReference type="OMA" id="KYPLCEA"/>
<gene>
    <name evidence="3" type="ORF">PKNOH_S01021700</name>
</gene>
<dbReference type="Pfam" id="PF01569">
    <property type="entry name" value="PAP2"/>
    <property type="match status" value="1"/>
</dbReference>
<feature type="transmembrane region" description="Helical" evidence="1">
    <location>
        <begin position="193"/>
        <end position="211"/>
    </location>
</feature>
<feature type="transmembrane region" description="Helical" evidence="1">
    <location>
        <begin position="283"/>
        <end position="304"/>
    </location>
</feature>
<dbReference type="SUPFAM" id="SSF48317">
    <property type="entry name" value="Acid phosphatase/Vanadium-dependent haloperoxidase"/>
    <property type="match status" value="1"/>
</dbReference>
<dbReference type="VEuPathDB" id="PlasmoDB:PKA1H_010018100"/>
<dbReference type="PANTHER" id="PTHR14969">
    <property type="entry name" value="SPHINGOSINE-1-PHOSPHATE PHOSPHOHYDROLASE"/>
    <property type="match status" value="1"/>
</dbReference>
<proteinExistence type="predicted"/>
<dbReference type="VEuPathDB" id="PlasmoDB:PKNH_0113300"/>
<dbReference type="SMART" id="SM00014">
    <property type="entry name" value="acidPPc"/>
    <property type="match status" value="1"/>
</dbReference>
<sequence>MITIYAPTLLTFGQLITTARCINLASFLSFWGWGGISPPDQNGTEKNNKNGQDTEKLKKQVDDYLDEKIKINLRSKKMSYLKPIFINPETEIHYYLRSDGNYDELYAKYPLCEAKYKIADKLKGLSIFQKIMNNNKKLALLKTCIMEMYGLLYVTLRNTNDIFSVVATVYGYIPYAFMLATLLGFLLTSNNMLLYFVFIIPTQLTINDIILKNILKMSRPIHSALQSYGMPSGHSSFSFSLLTFLILHLLEAKKDKWTIMACILAIILLLPIPWSRVYIQDHTLYQVIFGSLLGFIIGVVFYMIKKQFLKQKDNTK</sequence>
<dbReference type="GO" id="GO:0042392">
    <property type="term" value="F:sphingosine-1-phosphate phosphatase activity"/>
    <property type="evidence" value="ECO:0007669"/>
    <property type="project" value="TreeGrafter"/>
</dbReference>
<dbReference type="AlphaFoldDB" id="A0A1Y3DVB6"/>
<dbReference type="EMBL" id="NETL01000015">
    <property type="protein sequence ID" value="OTN68681.1"/>
    <property type="molecule type" value="Genomic_DNA"/>
</dbReference>
<reference evidence="3 4" key="1">
    <citation type="submission" date="2017-05" db="EMBL/GenBank/DDBJ databases">
        <title>PacBio assembly of a Plasmodium knowlesi genome sequence with Hi-C correction and manual annotation of the SICAvar gene family.</title>
        <authorList>
            <person name="Lapp S.A."/>
            <person name="Geraldo J.A."/>
            <person name="Chien J.-T."/>
            <person name="Ay F."/>
            <person name="Pakala S.B."/>
            <person name="Batugedara G."/>
            <person name="Humphrey J.C."/>
            <person name="Debarry J.D."/>
            <person name="Le Roch K.G."/>
            <person name="Galinski M.R."/>
            <person name="Kissinger J.C."/>
        </authorList>
    </citation>
    <scope>NUCLEOTIDE SEQUENCE [LARGE SCALE GENOMIC DNA]</scope>
    <source>
        <strain evidence="4">Malayan Strain Pk1 (A+)</strain>
    </source>
</reference>
<keyword evidence="1" id="KW-0472">Membrane</keyword>
<evidence type="ECO:0000313" key="3">
    <source>
        <dbReference type="EMBL" id="OTN68681.1"/>
    </source>
</evidence>
<name>A0A1Y3DVB6_PLAKN</name>
<organism evidence="3 4">
    <name type="scientific">Plasmodium knowlesi</name>
    <dbReference type="NCBI Taxonomy" id="5850"/>
    <lineage>
        <taxon>Eukaryota</taxon>
        <taxon>Sar</taxon>
        <taxon>Alveolata</taxon>
        <taxon>Apicomplexa</taxon>
        <taxon>Aconoidasida</taxon>
        <taxon>Haemosporida</taxon>
        <taxon>Plasmodiidae</taxon>
        <taxon>Plasmodium</taxon>
        <taxon>Plasmodium (Plasmodium)</taxon>
    </lineage>
</organism>
<accession>A0A1Y3DVB6</accession>
<keyword evidence="1" id="KW-1133">Transmembrane helix</keyword>
<evidence type="ECO:0000259" key="2">
    <source>
        <dbReference type="SMART" id="SM00014"/>
    </source>
</evidence>
<dbReference type="InterPro" id="IPR036938">
    <property type="entry name" value="PAP2/HPO_sf"/>
</dbReference>
<dbReference type="VEuPathDB" id="PlasmoDB:PKNOH_S01021700"/>
<feature type="transmembrane region" description="Helical" evidence="1">
    <location>
        <begin position="138"/>
        <end position="156"/>
    </location>
</feature>
<dbReference type="Gene3D" id="1.20.144.10">
    <property type="entry name" value="Phosphatidic acid phosphatase type 2/haloperoxidase"/>
    <property type="match status" value="1"/>
</dbReference>
<evidence type="ECO:0000256" key="1">
    <source>
        <dbReference type="SAM" id="Phobius"/>
    </source>
</evidence>
<feature type="domain" description="Phosphatidic acid phosphatase type 2/haloperoxidase" evidence="2">
    <location>
        <begin position="193"/>
        <end position="302"/>
    </location>
</feature>
<dbReference type="eggNOG" id="ENOG502SC5I">
    <property type="taxonomic scope" value="Eukaryota"/>
</dbReference>
<evidence type="ECO:0000313" key="4">
    <source>
        <dbReference type="Proteomes" id="UP000195012"/>
    </source>
</evidence>